<evidence type="ECO:0000313" key="2">
    <source>
        <dbReference type="Proteomes" id="UP000478546"/>
    </source>
</evidence>
<name>A0A6B2H1A0_9BACT</name>
<dbReference type="RefSeq" id="WP_162346945.1">
    <property type="nucleotide sequence ID" value="NZ_JAAEAA010000017.1"/>
</dbReference>
<organism evidence="1 2">
    <name type="scientific">Pontibacter fetidus</name>
    <dbReference type="NCBI Taxonomy" id="2700082"/>
    <lineage>
        <taxon>Bacteria</taxon>
        <taxon>Pseudomonadati</taxon>
        <taxon>Bacteroidota</taxon>
        <taxon>Cytophagia</taxon>
        <taxon>Cytophagales</taxon>
        <taxon>Hymenobacteraceae</taxon>
        <taxon>Pontibacter</taxon>
    </lineage>
</organism>
<dbReference type="EMBL" id="JAAEAA010000017">
    <property type="protein sequence ID" value="NDK56885.1"/>
    <property type="molecule type" value="Genomic_DNA"/>
</dbReference>
<keyword evidence="2" id="KW-1185">Reference proteome</keyword>
<protein>
    <submittedName>
        <fullName evidence="1">YdeI/OmpD-associated family protein</fullName>
    </submittedName>
</protein>
<dbReference type="Pfam" id="PF13376">
    <property type="entry name" value="OmdA"/>
    <property type="match status" value="1"/>
</dbReference>
<comment type="caution">
    <text evidence="1">The sequence shown here is derived from an EMBL/GenBank/DDBJ whole genome shotgun (WGS) entry which is preliminary data.</text>
</comment>
<evidence type="ECO:0000313" key="1">
    <source>
        <dbReference type="EMBL" id="NDK56885.1"/>
    </source>
</evidence>
<reference evidence="1 2" key="1">
    <citation type="submission" date="2020-01" db="EMBL/GenBank/DDBJ databases">
        <authorList>
            <person name="Kim M.K."/>
        </authorList>
    </citation>
    <scope>NUCLEOTIDE SEQUENCE [LARGE SCALE GENOMIC DNA]</scope>
    <source>
        <strain evidence="1 2">BT213</strain>
    </source>
</reference>
<proteinExistence type="predicted"/>
<dbReference type="Proteomes" id="UP000478546">
    <property type="component" value="Unassembled WGS sequence"/>
</dbReference>
<dbReference type="AlphaFoldDB" id="A0A6B2H1A0"/>
<gene>
    <name evidence="1" type="ORF">GWO68_13245</name>
</gene>
<sequence>MPSICQKLQLKAPYNLLLLNAPAHLTSEFEQKGGTVSEAATAQVKHVYDVVQLFVTTKAELDVLGPQAIAALKPGGILWVAYPKKTSGIKSDLTRDEGWATIKEMGYAGVRQVAIDDTWSSLRFKHTSERKEPSKFGVDYLGIDRVAKTVTLPEDLKQALKQANLEERFQKLSFTDRKEHVVAVLDAKRPETRQNRILKIVEKLQTK</sequence>
<accession>A0A6B2H1A0</accession>